<keyword evidence="2" id="KW-0812">Transmembrane</keyword>
<accession>A0A1A9VTT1</accession>
<proteinExistence type="predicted"/>
<keyword evidence="2" id="KW-1133">Transmembrane helix</keyword>
<name>A0A1A9VTT1_GLOAU</name>
<feature type="transmembrane region" description="Helical" evidence="2">
    <location>
        <begin position="6"/>
        <end position="28"/>
    </location>
</feature>
<evidence type="ECO:0000256" key="1">
    <source>
        <dbReference type="SAM" id="MobiDB-lite"/>
    </source>
</evidence>
<protein>
    <submittedName>
        <fullName evidence="3">Uncharacterized protein</fullName>
    </submittedName>
</protein>
<feature type="region of interest" description="Disordered" evidence="1">
    <location>
        <begin position="47"/>
        <end position="75"/>
    </location>
</feature>
<organism evidence="3 4">
    <name type="scientific">Glossina austeni</name>
    <name type="common">Savannah tsetse fly</name>
    <dbReference type="NCBI Taxonomy" id="7395"/>
    <lineage>
        <taxon>Eukaryota</taxon>
        <taxon>Metazoa</taxon>
        <taxon>Ecdysozoa</taxon>
        <taxon>Arthropoda</taxon>
        <taxon>Hexapoda</taxon>
        <taxon>Insecta</taxon>
        <taxon>Pterygota</taxon>
        <taxon>Neoptera</taxon>
        <taxon>Endopterygota</taxon>
        <taxon>Diptera</taxon>
        <taxon>Brachycera</taxon>
        <taxon>Muscomorpha</taxon>
        <taxon>Hippoboscoidea</taxon>
        <taxon>Glossinidae</taxon>
        <taxon>Glossina</taxon>
    </lineage>
</organism>
<evidence type="ECO:0000313" key="4">
    <source>
        <dbReference type="Proteomes" id="UP000078200"/>
    </source>
</evidence>
<evidence type="ECO:0000256" key="2">
    <source>
        <dbReference type="SAM" id="Phobius"/>
    </source>
</evidence>
<keyword evidence="4" id="KW-1185">Reference proteome</keyword>
<dbReference type="Proteomes" id="UP000078200">
    <property type="component" value="Unassembled WGS sequence"/>
</dbReference>
<dbReference type="AlphaFoldDB" id="A0A1A9VTT1"/>
<feature type="compositionally biased region" description="Low complexity" evidence="1">
    <location>
        <begin position="58"/>
        <end position="75"/>
    </location>
</feature>
<reference evidence="3" key="1">
    <citation type="submission" date="2020-05" db="UniProtKB">
        <authorList>
            <consortium name="EnsemblMetazoa"/>
        </authorList>
    </citation>
    <scope>IDENTIFICATION</scope>
    <source>
        <strain evidence="3">TTRI</strain>
    </source>
</reference>
<evidence type="ECO:0000313" key="3">
    <source>
        <dbReference type="EnsemblMetazoa" id="GAUT047330-PA"/>
    </source>
</evidence>
<keyword evidence="2" id="KW-0472">Membrane</keyword>
<sequence length="75" mass="8392">MLREDLGKAIISAWAQWEIYLIALWLAVSIATKQANLSHICNACKQDDDKEQDKNEISKSTATSTPSLSLLLMKK</sequence>
<dbReference type="EnsemblMetazoa" id="GAUT047330-RA">
    <property type="protein sequence ID" value="GAUT047330-PA"/>
    <property type="gene ID" value="GAUT047330"/>
</dbReference>
<feature type="compositionally biased region" description="Basic and acidic residues" evidence="1">
    <location>
        <begin position="47"/>
        <end position="57"/>
    </location>
</feature>
<dbReference type="VEuPathDB" id="VectorBase:GAUT047330"/>